<name>A0ABN6LAH6_9BACT</name>
<dbReference type="InterPro" id="IPR025665">
    <property type="entry name" value="Beta-barrel_OMP_2"/>
</dbReference>
<keyword evidence="3" id="KW-1185">Reference proteome</keyword>
<dbReference type="Proteomes" id="UP001354989">
    <property type="component" value="Chromosome"/>
</dbReference>
<dbReference type="Pfam" id="PF13568">
    <property type="entry name" value="OMP_b-brl_2"/>
    <property type="match status" value="1"/>
</dbReference>
<organism evidence="2 3">
    <name type="scientific">Persicobacter psychrovividus</name>
    <dbReference type="NCBI Taxonomy" id="387638"/>
    <lineage>
        <taxon>Bacteria</taxon>
        <taxon>Pseudomonadati</taxon>
        <taxon>Bacteroidota</taxon>
        <taxon>Cytophagia</taxon>
        <taxon>Cytophagales</taxon>
        <taxon>Persicobacteraceae</taxon>
        <taxon>Persicobacter</taxon>
    </lineage>
</organism>
<proteinExistence type="predicted"/>
<evidence type="ECO:0000313" key="2">
    <source>
        <dbReference type="EMBL" id="BDC98363.1"/>
    </source>
</evidence>
<sequence>MGLNYSFMSGVGQEGGSGLVGVQFGSMIVLPLNNDIYTKVGLFYMQGGAHFKSEVATFDLNLQYIQIPVWGKVSINQKNLNMIAGPQFGFLLNATEVENGQKRNITKVLNPLDISANIGIEYALRPNFLMSVYYSIGLTDVTNNRENNNALLNNALTFTLGYSFHL</sequence>
<dbReference type="EMBL" id="AP025292">
    <property type="protein sequence ID" value="BDC98363.1"/>
    <property type="molecule type" value="Genomic_DNA"/>
</dbReference>
<reference evidence="2 3" key="1">
    <citation type="submission" date="2021-12" db="EMBL/GenBank/DDBJ databases">
        <title>Genome sequencing of bacteria with rrn-lacking chromosome and rrn-plasmid.</title>
        <authorList>
            <person name="Anda M."/>
            <person name="Iwasaki W."/>
        </authorList>
    </citation>
    <scope>NUCLEOTIDE SEQUENCE [LARGE SCALE GENOMIC DNA]</scope>
    <source>
        <strain evidence="2 3">NBRC 101262</strain>
    </source>
</reference>
<accession>A0ABN6LAH6</accession>
<feature type="domain" description="Outer membrane protein beta-barrel" evidence="1">
    <location>
        <begin position="16"/>
        <end position="142"/>
    </location>
</feature>
<protein>
    <recommendedName>
        <fullName evidence="1">Outer membrane protein beta-barrel domain-containing protein</fullName>
    </recommendedName>
</protein>
<gene>
    <name evidence="2" type="ORF">PEPS_06440</name>
</gene>
<evidence type="ECO:0000313" key="3">
    <source>
        <dbReference type="Proteomes" id="UP001354989"/>
    </source>
</evidence>
<evidence type="ECO:0000259" key="1">
    <source>
        <dbReference type="Pfam" id="PF13568"/>
    </source>
</evidence>